<gene>
    <name evidence="1" type="ORF">Q604_UNBC16397G0001</name>
</gene>
<sequence length="75" mass="8535">LPISLLTLYCVNPSENLKKCLKKNYSTVFFSATLSPIKYYIEMLGGENESYRLKLPSPFKKENLNVYVSPVNITA</sequence>
<accession>W1XFC9</accession>
<protein>
    <submittedName>
        <fullName evidence="1">Uncharacterized protein</fullName>
    </submittedName>
</protein>
<evidence type="ECO:0000313" key="1">
    <source>
        <dbReference type="EMBL" id="ETJ29057.1"/>
    </source>
</evidence>
<proteinExistence type="predicted"/>
<name>W1XFC9_9ZZZZ</name>
<reference evidence="1" key="1">
    <citation type="submission" date="2013-12" db="EMBL/GenBank/DDBJ databases">
        <title>A Varibaculum cambriense genome reconstructed from a premature infant gut community with otherwise low bacterial novelty that shifts toward anaerobic metabolism during the third week of life.</title>
        <authorList>
            <person name="Brown C.T."/>
            <person name="Sharon I."/>
            <person name="Thomas B.C."/>
            <person name="Castelle C.J."/>
            <person name="Morowitz M.J."/>
            <person name="Banfield J.F."/>
        </authorList>
    </citation>
    <scope>NUCLEOTIDE SEQUENCE</scope>
</reference>
<dbReference type="EMBL" id="AZMM01016397">
    <property type="protein sequence ID" value="ETJ29057.1"/>
    <property type="molecule type" value="Genomic_DNA"/>
</dbReference>
<comment type="caution">
    <text evidence="1">The sequence shown here is derived from an EMBL/GenBank/DDBJ whole genome shotgun (WGS) entry which is preliminary data.</text>
</comment>
<dbReference type="AlphaFoldDB" id="W1XFC9"/>
<feature type="non-terminal residue" evidence="1">
    <location>
        <position position="1"/>
    </location>
</feature>
<organism evidence="1">
    <name type="scientific">human gut metagenome</name>
    <dbReference type="NCBI Taxonomy" id="408170"/>
    <lineage>
        <taxon>unclassified sequences</taxon>
        <taxon>metagenomes</taxon>
        <taxon>organismal metagenomes</taxon>
    </lineage>
</organism>